<dbReference type="Proteomes" id="UP001473302">
    <property type="component" value="Unassembled WGS sequence"/>
</dbReference>
<evidence type="ECO:0000313" key="3">
    <source>
        <dbReference type="Proteomes" id="UP001473302"/>
    </source>
</evidence>
<comment type="caution">
    <text evidence="2">The sequence shown here is derived from an EMBL/GenBank/DDBJ whole genome shotgun (WGS) entry which is preliminary data.</text>
</comment>
<reference evidence="2 3" key="1">
    <citation type="submission" date="2024-04" db="EMBL/GenBank/DDBJ databases">
        <title>genome sequences of Mucor flavus KT1a and Helicostylum pulchrum KT1b strains isolated from the surface of a dry-aged beef.</title>
        <authorList>
            <person name="Toyotome T."/>
            <person name="Hosono M."/>
            <person name="Torimaru M."/>
            <person name="Fukuda K."/>
            <person name="Mikami N."/>
        </authorList>
    </citation>
    <scope>NUCLEOTIDE SEQUENCE [LARGE SCALE GENOMIC DNA]</scope>
    <source>
        <strain evidence="2 3">KT1a</strain>
    </source>
</reference>
<protein>
    <submittedName>
        <fullName evidence="2">Uncharacterized protein</fullName>
    </submittedName>
</protein>
<keyword evidence="3" id="KW-1185">Reference proteome</keyword>
<accession>A0ABP9YZP6</accession>
<dbReference type="EMBL" id="BAABUK010000012">
    <property type="protein sequence ID" value="GAA5812313.1"/>
    <property type="molecule type" value="Genomic_DNA"/>
</dbReference>
<gene>
    <name evidence="2" type="ORF">MFLAVUS_005764</name>
</gene>
<evidence type="ECO:0000256" key="1">
    <source>
        <dbReference type="SAM" id="MobiDB-lite"/>
    </source>
</evidence>
<feature type="compositionally biased region" description="Acidic residues" evidence="1">
    <location>
        <begin position="85"/>
        <end position="102"/>
    </location>
</feature>
<proteinExistence type="predicted"/>
<name>A0ABP9YZP6_9FUNG</name>
<organism evidence="2 3">
    <name type="scientific">Mucor flavus</name>
    <dbReference type="NCBI Taxonomy" id="439312"/>
    <lineage>
        <taxon>Eukaryota</taxon>
        <taxon>Fungi</taxon>
        <taxon>Fungi incertae sedis</taxon>
        <taxon>Mucoromycota</taxon>
        <taxon>Mucoromycotina</taxon>
        <taxon>Mucoromycetes</taxon>
        <taxon>Mucorales</taxon>
        <taxon>Mucorineae</taxon>
        <taxon>Mucoraceae</taxon>
        <taxon>Mucor</taxon>
    </lineage>
</organism>
<feature type="region of interest" description="Disordered" evidence="1">
    <location>
        <begin position="68"/>
        <end position="114"/>
    </location>
</feature>
<evidence type="ECO:0000313" key="2">
    <source>
        <dbReference type="EMBL" id="GAA5812313.1"/>
    </source>
</evidence>
<sequence length="167" mass="19272">MKDVFDHAIQYARDQDPGFVKSYKWPEQSASTEHVSPDYSSIRTRETTSGFFPSDWEDTGNILVTSFEGLQLPEEEANDNNYGDDGNDGDGGDTNYDEDADGNDYNPNNRYPGYSVYDHRDAYKYPSRYIDKSGYPSFDPEEDDYHMFGLPLKYLDYGEIKHPEDDY</sequence>